<proteinExistence type="predicted"/>
<dbReference type="SUPFAM" id="SSF56112">
    <property type="entry name" value="Protein kinase-like (PK-like)"/>
    <property type="match status" value="1"/>
</dbReference>
<dbReference type="PROSITE" id="PS50011">
    <property type="entry name" value="PROTEIN_KINASE_DOM"/>
    <property type="match status" value="1"/>
</dbReference>
<dbReference type="SUPFAM" id="SSF52540">
    <property type="entry name" value="P-loop containing nucleoside triphosphate hydrolases"/>
    <property type="match status" value="1"/>
</dbReference>
<sequence length="510" mass="61800">MRNIIIHISGCQGSGKTTIGNKLKDKYNEKIHTKDLDDLRNEFSQQKEITNYQEFINLFIEKHNDKPLILTGLTAEKCLGNMNNDDETFYVIDTKYKYFIDNDEILKQRFFRQVSKLYERKEIFYEQWKKNNSDIQEKLFRFINLEQWLKNNIACRKIHKEHNYKFLDNDKIIRKVSKKIDSKQKYMKNYKIIKELGYGIQGSVYLVKNKKTKQRYAMKIEQVFEKDLEESLKSPIWREIDFANNMSSKYPQQFMKIYEYKNKKCNYVHNLSEKKWNALKDNKKQYKYYKELYASPYCSIKIASIVDDTLHYIIYKIDDKKIVLDLFIQVVNIAYLINKEGYYHRDLYPTNIGVIFTKEKYINILDKKILTHGYILSAIDYGMVLHKKYILDETEKDKLEHNNDLYPSLNRIIMRIMLRNLANKYYSNIHKKVLMNEEDTKKLDLENTKHFEYFQEILYKIVFFDKFQEQLEVSEKVKLFEFIPIESVKFIIRNFYDLKKILEHLIGLQY</sequence>
<dbReference type="GO" id="GO:0004672">
    <property type="term" value="F:protein kinase activity"/>
    <property type="evidence" value="ECO:0007669"/>
    <property type="project" value="InterPro"/>
</dbReference>
<protein>
    <recommendedName>
        <fullName evidence="1">Protein kinase domain-containing protein</fullName>
    </recommendedName>
</protein>
<dbReference type="Gene3D" id="3.30.200.20">
    <property type="entry name" value="Phosphorylase Kinase, domain 1"/>
    <property type="match status" value="1"/>
</dbReference>
<dbReference type="AlphaFoldDB" id="A0A6C0DXV1"/>
<evidence type="ECO:0000259" key="1">
    <source>
        <dbReference type="PROSITE" id="PS50011"/>
    </source>
</evidence>
<accession>A0A6C0DXV1</accession>
<evidence type="ECO:0000313" key="2">
    <source>
        <dbReference type="EMBL" id="QHT21697.1"/>
    </source>
</evidence>
<name>A0A6C0DXV1_9ZZZZ</name>
<dbReference type="Gene3D" id="3.40.50.300">
    <property type="entry name" value="P-loop containing nucleotide triphosphate hydrolases"/>
    <property type="match status" value="1"/>
</dbReference>
<dbReference type="EMBL" id="MN739696">
    <property type="protein sequence ID" value="QHT21697.1"/>
    <property type="molecule type" value="Genomic_DNA"/>
</dbReference>
<dbReference type="InterPro" id="IPR011009">
    <property type="entry name" value="Kinase-like_dom_sf"/>
</dbReference>
<dbReference type="InterPro" id="IPR027417">
    <property type="entry name" value="P-loop_NTPase"/>
</dbReference>
<feature type="domain" description="Protein kinase" evidence="1">
    <location>
        <begin position="190"/>
        <end position="510"/>
    </location>
</feature>
<organism evidence="2">
    <name type="scientific">viral metagenome</name>
    <dbReference type="NCBI Taxonomy" id="1070528"/>
    <lineage>
        <taxon>unclassified sequences</taxon>
        <taxon>metagenomes</taxon>
        <taxon>organismal metagenomes</taxon>
    </lineage>
</organism>
<reference evidence="2" key="1">
    <citation type="journal article" date="2020" name="Nature">
        <title>Giant virus diversity and host interactions through global metagenomics.</title>
        <authorList>
            <person name="Schulz F."/>
            <person name="Roux S."/>
            <person name="Paez-Espino D."/>
            <person name="Jungbluth S."/>
            <person name="Walsh D.A."/>
            <person name="Denef V.J."/>
            <person name="McMahon K.D."/>
            <person name="Konstantinidis K.T."/>
            <person name="Eloe-Fadrosh E.A."/>
            <person name="Kyrpides N.C."/>
            <person name="Woyke T."/>
        </authorList>
    </citation>
    <scope>NUCLEOTIDE SEQUENCE</scope>
    <source>
        <strain evidence="2">GVMAG-M-3300023179-103</strain>
    </source>
</reference>
<dbReference type="InterPro" id="IPR000719">
    <property type="entry name" value="Prot_kinase_dom"/>
</dbReference>
<dbReference type="GO" id="GO:0005524">
    <property type="term" value="F:ATP binding"/>
    <property type="evidence" value="ECO:0007669"/>
    <property type="project" value="InterPro"/>
</dbReference>